<keyword evidence="10" id="KW-1185">Reference proteome</keyword>
<protein>
    <submittedName>
        <fullName evidence="9">Sugar ABC transporter permease</fullName>
    </submittedName>
</protein>
<sequence>MAYLVRFVRIMVKERWAYYFILPGYVIFLIFNFIPMIRTFVISFYDYNLVKQTFVGFRNYTDLFADSVFRASVMNSIKFALIITPTSTAVSLLIAVTIFPMRNWMQSIFRGAFFLPNVVGGVIVSAIWLWIYHPVYGILNYLLSLFGAEPVYWLANVSTALNSASFVVLTWTCGTLIIIFVAALGTISPTLYEAAKIDGASPVRIFFRITLPMLKSITAFVVITQLIFSFQIWEVVYLLTDGGPFNSTTTLVFDMYKRAFVRGDYGGASAEGMILVLIISVFALLSWYLFSERGERA</sequence>
<keyword evidence="4 7" id="KW-0812">Transmembrane</keyword>
<dbReference type="InterPro" id="IPR000515">
    <property type="entry name" value="MetI-like"/>
</dbReference>
<evidence type="ECO:0000256" key="5">
    <source>
        <dbReference type="ARBA" id="ARBA00022989"/>
    </source>
</evidence>
<feature type="domain" description="ABC transmembrane type-1" evidence="8">
    <location>
        <begin position="73"/>
        <end position="286"/>
    </location>
</feature>
<evidence type="ECO:0000256" key="2">
    <source>
        <dbReference type="ARBA" id="ARBA00022448"/>
    </source>
</evidence>
<dbReference type="EMBL" id="QMFB01000024">
    <property type="protein sequence ID" value="RAV15341.1"/>
    <property type="molecule type" value="Genomic_DNA"/>
</dbReference>
<evidence type="ECO:0000313" key="10">
    <source>
        <dbReference type="Proteomes" id="UP000250369"/>
    </source>
</evidence>
<dbReference type="Pfam" id="PF00528">
    <property type="entry name" value="BPD_transp_1"/>
    <property type="match status" value="1"/>
</dbReference>
<feature type="transmembrane region" description="Helical" evidence="7">
    <location>
        <begin position="151"/>
        <end position="184"/>
    </location>
</feature>
<feature type="transmembrane region" description="Helical" evidence="7">
    <location>
        <begin position="111"/>
        <end position="131"/>
    </location>
</feature>
<dbReference type="InterPro" id="IPR035906">
    <property type="entry name" value="MetI-like_sf"/>
</dbReference>
<comment type="similarity">
    <text evidence="7">Belongs to the binding-protein-dependent transport system permease family.</text>
</comment>
<keyword evidence="5 7" id="KW-1133">Transmembrane helix</keyword>
<organism evidence="9 10">
    <name type="scientific">Paenibacillus contaminans</name>
    <dbReference type="NCBI Taxonomy" id="450362"/>
    <lineage>
        <taxon>Bacteria</taxon>
        <taxon>Bacillati</taxon>
        <taxon>Bacillota</taxon>
        <taxon>Bacilli</taxon>
        <taxon>Bacillales</taxon>
        <taxon>Paenibacillaceae</taxon>
        <taxon>Paenibacillus</taxon>
    </lineage>
</organism>
<comment type="caution">
    <text evidence="9">The sequence shown here is derived from an EMBL/GenBank/DDBJ whole genome shotgun (WGS) entry which is preliminary data.</text>
</comment>
<proteinExistence type="inferred from homology"/>
<comment type="subcellular location">
    <subcellularLocation>
        <location evidence="1 7">Cell membrane</location>
        <topology evidence="1 7">Multi-pass membrane protein</topology>
    </subcellularLocation>
</comment>
<dbReference type="PANTHER" id="PTHR30193:SF37">
    <property type="entry name" value="INNER MEMBRANE ABC TRANSPORTER PERMEASE PROTEIN YCJO"/>
    <property type="match status" value="1"/>
</dbReference>
<evidence type="ECO:0000313" key="9">
    <source>
        <dbReference type="EMBL" id="RAV15341.1"/>
    </source>
</evidence>
<dbReference type="Proteomes" id="UP000250369">
    <property type="component" value="Unassembled WGS sequence"/>
</dbReference>
<evidence type="ECO:0000256" key="1">
    <source>
        <dbReference type="ARBA" id="ARBA00004651"/>
    </source>
</evidence>
<dbReference type="GO" id="GO:0005886">
    <property type="term" value="C:plasma membrane"/>
    <property type="evidence" value="ECO:0007669"/>
    <property type="project" value="UniProtKB-SubCell"/>
</dbReference>
<feature type="transmembrane region" description="Helical" evidence="7">
    <location>
        <begin position="272"/>
        <end position="290"/>
    </location>
</feature>
<dbReference type="CDD" id="cd06261">
    <property type="entry name" value="TM_PBP2"/>
    <property type="match status" value="1"/>
</dbReference>
<dbReference type="RefSeq" id="WP_113034826.1">
    <property type="nucleotide sequence ID" value="NZ_QMFB01000024.1"/>
</dbReference>
<dbReference type="OrthoDB" id="9788108at2"/>
<keyword evidence="2 7" id="KW-0813">Transport</keyword>
<dbReference type="GO" id="GO:0055085">
    <property type="term" value="P:transmembrane transport"/>
    <property type="evidence" value="ECO:0007669"/>
    <property type="project" value="InterPro"/>
</dbReference>
<keyword evidence="3" id="KW-1003">Cell membrane</keyword>
<evidence type="ECO:0000256" key="3">
    <source>
        <dbReference type="ARBA" id="ARBA00022475"/>
    </source>
</evidence>
<dbReference type="PANTHER" id="PTHR30193">
    <property type="entry name" value="ABC TRANSPORTER PERMEASE PROTEIN"/>
    <property type="match status" value="1"/>
</dbReference>
<name>A0A329M611_9BACL</name>
<dbReference type="InterPro" id="IPR051393">
    <property type="entry name" value="ABC_transporter_permease"/>
</dbReference>
<dbReference type="PROSITE" id="PS50928">
    <property type="entry name" value="ABC_TM1"/>
    <property type="match status" value="1"/>
</dbReference>
<accession>A0A329M611</accession>
<feature type="transmembrane region" description="Helical" evidence="7">
    <location>
        <begin position="79"/>
        <end position="99"/>
    </location>
</feature>
<dbReference type="SUPFAM" id="SSF161098">
    <property type="entry name" value="MetI-like"/>
    <property type="match status" value="1"/>
</dbReference>
<evidence type="ECO:0000259" key="8">
    <source>
        <dbReference type="PROSITE" id="PS50928"/>
    </source>
</evidence>
<dbReference type="AlphaFoldDB" id="A0A329M611"/>
<reference evidence="9 10" key="1">
    <citation type="journal article" date="2009" name="Int. J. Syst. Evol. Microbiol.">
        <title>Paenibacillus contaminans sp. nov., isolated from a contaminated laboratory plate.</title>
        <authorList>
            <person name="Chou J.H."/>
            <person name="Lee J.H."/>
            <person name="Lin M.C."/>
            <person name="Chang P.S."/>
            <person name="Arun A.B."/>
            <person name="Young C.C."/>
            <person name="Chen W.M."/>
        </authorList>
    </citation>
    <scope>NUCLEOTIDE SEQUENCE [LARGE SCALE GENOMIC DNA]</scope>
    <source>
        <strain evidence="9 10">CKOBP-6</strain>
    </source>
</reference>
<evidence type="ECO:0000256" key="7">
    <source>
        <dbReference type="RuleBase" id="RU363032"/>
    </source>
</evidence>
<dbReference type="Gene3D" id="1.10.3720.10">
    <property type="entry name" value="MetI-like"/>
    <property type="match status" value="1"/>
</dbReference>
<keyword evidence="6 7" id="KW-0472">Membrane</keyword>
<gene>
    <name evidence="9" type="ORF">DQG23_30550</name>
</gene>
<evidence type="ECO:0000256" key="6">
    <source>
        <dbReference type="ARBA" id="ARBA00023136"/>
    </source>
</evidence>
<feature type="transmembrane region" description="Helical" evidence="7">
    <location>
        <begin position="205"/>
        <end position="228"/>
    </location>
</feature>
<evidence type="ECO:0000256" key="4">
    <source>
        <dbReference type="ARBA" id="ARBA00022692"/>
    </source>
</evidence>
<feature type="transmembrane region" description="Helical" evidence="7">
    <location>
        <begin position="16"/>
        <end position="37"/>
    </location>
</feature>